<dbReference type="InterPro" id="IPR005181">
    <property type="entry name" value="SASA"/>
</dbReference>
<dbReference type="Proteomes" id="UP000558113">
    <property type="component" value="Unassembled WGS sequence"/>
</dbReference>
<accession>A0A7X4YJF7</accession>
<dbReference type="InterPro" id="IPR052940">
    <property type="entry name" value="Carb_Esterase_6"/>
</dbReference>
<dbReference type="EMBL" id="JAAAMU010000001">
    <property type="protein sequence ID" value="NBC67393.1"/>
    <property type="molecule type" value="Genomic_DNA"/>
</dbReference>
<evidence type="ECO:0000259" key="2">
    <source>
        <dbReference type="Pfam" id="PF03629"/>
    </source>
</evidence>
<keyword evidence="4" id="KW-1185">Reference proteome</keyword>
<evidence type="ECO:0000313" key="3">
    <source>
        <dbReference type="EMBL" id="NBC67393.1"/>
    </source>
</evidence>
<proteinExistence type="predicted"/>
<name>A0A7X4YJF7_9BACL</name>
<dbReference type="PANTHER" id="PTHR31988">
    <property type="entry name" value="ESTERASE, PUTATIVE (DUF303)-RELATED"/>
    <property type="match status" value="1"/>
</dbReference>
<evidence type="ECO:0000256" key="1">
    <source>
        <dbReference type="ARBA" id="ARBA00022801"/>
    </source>
</evidence>
<keyword evidence="1" id="KW-0378">Hydrolase</keyword>
<dbReference type="PANTHER" id="PTHR31988:SF19">
    <property type="entry name" value="9-O-ACETYL-N-ACETYLNEURAMINIC ACID DEACETYLASE-RELATED"/>
    <property type="match status" value="1"/>
</dbReference>
<gene>
    <name evidence="3" type="ORF">GT003_00105</name>
</gene>
<dbReference type="GO" id="GO:0016787">
    <property type="term" value="F:hydrolase activity"/>
    <property type="evidence" value="ECO:0007669"/>
    <property type="project" value="UniProtKB-KW"/>
</dbReference>
<dbReference type="RefSeq" id="WP_161693149.1">
    <property type="nucleotide sequence ID" value="NZ_JAAAMU010000001.1"/>
</dbReference>
<dbReference type="Pfam" id="PF03629">
    <property type="entry name" value="SASA"/>
    <property type="match status" value="1"/>
</dbReference>
<evidence type="ECO:0000313" key="4">
    <source>
        <dbReference type="Proteomes" id="UP000558113"/>
    </source>
</evidence>
<feature type="domain" description="Sialate O-acetylesterase" evidence="2">
    <location>
        <begin position="117"/>
        <end position="348"/>
    </location>
</feature>
<protein>
    <recommendedName>
        <fullName evidence="2">Sialate O-acetylesterase domain-containing protein</fullName>
    </recommendedName>
</protein>
<dbReference type="InterPro" id="IPR036514">
    <property type="entry name" value="SGNH_hydro_sf"/>
</dbReference>
<reference evidence="3 4" key="1">
    <citation type="submission" date="2020-01" db="EMBL/GenBank/DDBJ databases">
        <title>Paenibacillus soybeanensis sp. nov. isolated from the nodules of soybean (Glycine max(L.) Merr).</title>
        <authorList>
            <person name="Wang H."/>
        </authorList>
    </citation>
    <scope>NUCLEOTIDE SEQUENCE [LARGE SCALE GENOMIC DNA]</scope>
    <source>
        <strain evidence="3 4">DSM 23054</strain>
    </source>
</reference>
<dbReference type="Gene3D" id="3.40.50.1110">
    <property type="entry name" value="SGNH hydrolase"/>
    <property type="match status" value="1"/>
</dbReference>
<comment type="caution">
    <text evidence="3">The sequence shown here is derived from an EMBL/GenBank/DDBJ whole genome shotgun (WGS) entry which is preliminary data.</text>
</comment>
<sequence>MTEWKQLGVRIERGPSNWQILQQRGGAADIRLAGSWHFEGETNGRPEVYGRVVNENDGTETVGWTACRMFGDDKWEVELRDVPAGGLYRIETCLAVDEHTVANWPYRGDIVHHVGVGDLWIIAGQSNAAGYGRGPFHDPPEMGVHVLRDNGSWDLASHPFNESTGTIYWNVYEVCNTGHSPFLAFGRMVRRETGYPVGFVMGAQGGAPLKDWAPNRGLLDIKLRRALALAGGQARGVLWYQGESDTGTEEEAWTYGARFAALVGSWRELLGDPALPVLTVQLNRYYQSPEEAFAWNRKWGVVREMQRRAAEELANVYVVPSLDCPFSDQIHSGPAGNMLLGERLARTALGAVYGKRLHFKAPNVAEAVEISAEGEPAIRLRFDGVAGTLVNIGLRERPFRAEDEAGELGIANWTVEGTSSVVLHLERKIVGKSEVHGAAEVDPSAVLPLDSATFLPMLAFYGVQVQQKN</sequence>
<dbReference type="SUPFAM" id="SSF52266">
    <property type="entry name" value="SGNH hydrolase"/>
    <property type="match status" value="1"/>
</dbReference>
<organism evidence="3 4">
    <name type="scientific">Paenibacillus sacheonensis</name>
    <dbReference type="NCBI Taxonomy" id="742054"/>
    <lineage>
        <taxon>Bacteria</taxon>
        <taxon>Bacillati</taxon>
        <taxon>Bacillota</taxon>
        <taxon>Bacilli</taxon>
        <taxon>Bacillales</taxon>
        <taxon>Paenibacillaceae</taxon>
        <taxon>Paenibacillus</taxon>
    </lineage>
</organism>
<dbReference type="OrthoDB" id="9795554at2"/>
<dbReference type="AlphaFoldDB" id="A0A7X4YJF7"/>